<protein>
    <submittedName>
        <fullName evidence="1">Uncharacterized protein</fullName>
    </submittedName>
</protein>
<sequence>MGYADQMREMFRKSNPGLARRFALADAFQFADYSADQLGQILDLKMQEQGVQATSQAREVAMQVFFAKEAYKKRAAETRLSDTTVQNILEPEDFDPHYNRHLEAVAQCAGRVQDMIGVNEI</sequence>
<comment type="caution">
    <text evidence="1">The sequence shown here is derived from an EMBL/GenBank/DDBJ whole genome shotgun (WGS) entry which is preliminary data.</text>
</comment>
<organism evidence="1 2">
    <name type="scientific">Aspergillus pseudoustus</name>
    <dbReference type="NCBI Taxonomy" id="1810923"/>
    <lineage>
        <taxon>Eukaryota</taxon>
        <taxon>Fungi</taxon>
        <taxon>Dikarya</taxon>
        <taxon>Ascomycota</taxon>
        <taxon>Pezizomycotina</taxon>
        <taxon>Eurotiomycetes</taxon>
        <taxon>Eurotiomycetidae</taxon>
        <taxon>Eurotiales</taxon>
        <taxon>Aspergillaceae</taxon>
        <taxon>Aspergillus</taxon>
        <taxon>Aspergillus subgen. Nidulantes</taxon>
    </lineage>
</organism>
<gene>
    <name evidence="1" type="ORF">BJY01DRAFT_250855</name>
</gene>
<proteinExistence type="predicted"/>
<name>A0ABR4JFH5_9EURO</name>
<reference evidence="1 2" key="1">
    <citation type="submission" date="2024-07" db="EMBL/GenBank/DDBJ databases">
        <title>Section-level genome sequencing and comparative genomics of Aspergillus sections Usti and Cavernicolus.</title>
        <authorList>
            <consortium name="Lawrence Berkeley National Laboratory"/>
            <person name="Nybo J.L."/>
            <person name="Vesth T.C."/>
            <person name="Theobald S."/>
            <person name="Frisvad J.C."/>
            <person name="Larsen T.O."/>
            <person name="Kjaerboelling I."/>
            <person name="Rothschild-Mancinelli K."/>
            <person name="Lyhne E.K."/>
            <person name="Kogle M.E."/>
            <person name="Barry K."/>
            <person name="Clum A."/>
            <person name="Na H."/>
            <person name="Ledsgaard L."/>
            <person name="Lin J."/>
            <person name="Lipzen A."/>
            <person name="Kuo A."/>
            <person name="Riley R."/>
            <person name="Mondo S."/>
            <person name="Labutti K."/>
            <person name="Haridas S."/>
            <person name="Pangalinan J."/>
            <person name="Salamov A.A."/>
            <person name="Simmons B.A."/>
            <person name="Magnuson J.K."/>
            <person name="Chen J."/>
            <person name="Drula E."/>
            <person name="Henrissat B."/>
            <person name="Wiebenga A."/>
            <person name="Lubbers R.J."/>
            <person name="Gomes A.C."/>
            <person name="Makela M.R."/>
            <person name="Stajich J."/>
            <person name="Grigoriev I.V."/>
            <person name="Mortensen U.H."/>
            <person name="De Vries R.P."/>
            <person name="Baker S.E."/>
            <person name="Andersen M.R."/>
        </authorList>
    </citation>
    <scope>NUCLEOTIDE SEQUENCE [LARGE SCALE GENOMIC DNA]</scope>
    <source>
        <strain evidence="1 2">CBS 123904</strain>
    </source>
</reference>
<dbReference type="Gene3D" id="1.10.8.60">
    <property type="match status" value="1"/>
</dbReference>
<accession>A0ABR4JFH5</accession>
<keyword evidence="2" id="KW-1185">Reference proteome</keyword>
<dbReference type="EMBL" id="JBFXLU010000143">
    <property type="protein sequence ID" value="KAL2838616.1"/>
    <property type="molecule type" value="Genomic_DNA"/>
</dbReference>
<evidence type="ECO:0000313" key="2">
    <source>
        <dbReference type="Proteomes" id="UP001610446"/>
    </source>
</evidence>
<evidence type="ECO:0000313" key="1">
    <source>
        <dbReference type="EMBL" id="KAL2838616.1"/>
    </source>
</evidence>
<dbReference type="Proteomes" id="UP001610446">
    <property type="component" value="Unassembled WGS sequence"/>
</dbReference>